<reference evidence="4 5" key="1">
    <citation type="submission" date="2023-11" db="EMBL/GenBank/DDBJ databases">
        <authorList>
            <person name="Panchal A.K."/>
            <person name="Meaney J.S."/>
            <person name="Karas B.J."/>
            <person name="diCenzo G.C."/>
        </authorList>
    </citation>
    <scope>NUCLEOTIDE SEQUENCE [LARGE SCALE GENOMIC DNA]</scope>
    <source>
        <strain evidence="4 5">NZP2235</strain>
    </source>
</reference>
<gene>
    <name evidence="4" type="ORF">U0R22_004126</name>
</gene>
<dbReference type="InterPro" id="IPR011990">
    <property type="entry name" value="TPR-like_helical_dom_sf"/>
</dbReference>
<keyword evidence="2 3" id="KW-0802">TPR repeat</keyword>
<evidence type="ECO:0000313" key="5">
    <source>
        <dbReference type="Proteomes" id="UP001322481"/>
    </source>
</evidence>
<dbReference type="SMART" id="SM00028">
    <property type="entry name" value="TPR"/>
    <property type="match status" value="5"/>
</dbReference>
<dbReference type="Proteomes" id="UP001322481">
    <property type="component" value="Chromosome"/>
</dbReference>
<sequence>MGADLYLGRLVIFHANFGEDDASFSSKYPRHWQISRDISPVAVGSIVVAWRVFGVLAIGLIPVAFLNCTSDAKAASADVERCIHSKTPNDKVYYCSIALRGRPGGETTDRLLLRRGNALMQLGIFSEAVKDFSRLIVANPTAAGYVDNRLAALRSLGLYQEALADANHAVDLAPHKAFVYHSRGLVFEDLKQFAAALNDFDQAISLDPNNARLMVERARIKAEAGRTSEAIEDLSRAIAQDPGNLAALKQRGMTHLALGDLNAAAIDLLAYSRVVPDDPEVATAIATIRPAASRKPSTH</sequence>
<dbReference type="PROSITE" id="PS50293">
    <property type="entry name" value="TPR_REGION"/>
    <property type="match status" value="1"/>
</dbReference>
<dbReference type="RefSeq" id="WP_322414718.1">
    <property type="nucleotide sequence ID" value="NZ_CP139858.1"/>
</dbReference>
<feature type="repeat" description="TPR" evidence="3">
    <location>
        <begin position="177"/>
        <end position="210"/>
    </location>
</feature>
<dbReference type="PANTHER" id="PTHR44858:SF1">
    <property type="entry name" value="UDP-N-ACETYLGLUCOSAMINE--PEPTIDE N-ACETYLGLUCOSAMINYLTRANSFERASE SPINDLY-RELATED"/>
    <property type="match status" value="1"/>
</dbReference>
<dbReference type="SUPFAM" id="SSF48452">
    <property type="entry name" value="TPR-like"/>
    <property type="match status" value="1"/>
</dbReference>
<dbReference type="Gene3D" id="1.25.40.10">
    <property type="entry name" value="Tetratricopeptide repeat domain"/>
    <property type="match status" value="2"/>
</dbReference>
<feature type="repeat" description="TPR" evidence="3">
    <location>
        <begin position="109"/>
        <end position="142"/>
    </location>
</feature>
<dbReference type="EMBL" id="CP139858">
    <property type="protein sequence ID" value="WQB99930.1"/>
    <property type="molecule type" value="Genomic_DNA"/>
</dbReference>
<evidence type="ECO:0000313" key="4">
    <source>
        <dbReference type="EMBL" id="WQB99930.1"/>
    </source>
</evidence>
<name>A0ABZ0VRQ1_9HYPH</name>
<dbReference type="InterPro" id="IPR019734">
    <property type="entry name" value="TPR_rpt"/>
</dbReference>
<evidence type="ECO:0000256" key="3">
    <source>
        <dbReference type="PROSITE-ProRule" id="PRU00339"/>
    </source>
</evidence>
<accession>A0ABZ0VRQ1</accession>
<proteinExistence type="predicted"/>
<keyword evidence="1" id="KW-0677">Repeat</keyword>
<dbReference type="PROSITE" id="PS50005">
    <property type="entry name" value="TPR"/>
    <property type="match status" value="3"/>
</dbReference>
<dbReference type="PANTHER" id="PTHR44858">
    <property type="entry name" value="TETRATRICOPEPTIDE REPEAT PROTEIN 6"/>
    <property type="match status" value="1"/>
</dbReference>
<feature type="repeat" description="TPR" evidence="3">
    <location>
        <begin position="211"/>
        <end position="244"/>
    </location>
</feature>
<dbReference type="Pfam" id="PF13432">
    <property type="entry name" value="TPR_16"/>
    <property type="match status" value="2"/>
</dbReference>
<protein>
    <submittedName>
        <fullName evidence="4">Tetratricopeptide repeat protein</fullName>
    </submittedName>
</protein>
<organism evidence="4 5">
    <name type="scientific">Mesorhizobium huakuii</name>
    <dbReference type="NCBI Taxonomy" id="28104"/>
    <lineage>
        <taxon>Bacteria</taxon>
        <taxon>Pseudomonadati</taxon>
        <taxon>Pseudomonadota</taxon>
        <taxon>Alphaproteobacteria</taxon>
        <taxon>Hyphomicrobiales</taxon>
        <taxon>Phyllobacteriaceae</taxon>
        <taxon>Mesorhizobium</taxon>
    </lineage>
</organism>
<evidence type="ECO:0000256" key="2">
    <source>
        <dbReference type="ARBA" id="ARBA00022803"/>
    </source>
</evidence>
<dbReference type="InterPro" id="IPR050498">
    <property type="entry name" value="Ycf3"/>
</dbReference>
<keyword evidence="5" id="KW-1185">Reference proteome</keyword>
<evidence type="ECO:0000256" key="1">
    <source>
        <dbReference type="ARBA" id="ARBA00022737"/>
    </source>
</evidence>